<dbReference type="AlphaFoldDB" id="A0AAC9HUY2"/>
<dbReference type="PANTHER" id="PTHR10509">
    <property type="entry name" value="O-METHYLTRANSFERASE-RELATED"/>
    <property type="match status" value="1"/>
</dbReference>
<dbReference type="RefSeq" id="WP_069852544.1">
    <property type="nucleotide sequence ID" value="NZ_CP014859.1"/>
</dbReference>
<keyword evidence="2" id="KW-0808">Transferase</keyword>
<dbReference type="GO" id="GO:0032259">
    <property type="term" value="P:methylation"/>
    <property type="evidence" value="ECO:0007669"/>
    <property type="project" value="UniProtKB-KW"/>
</dbReference>
<dbReference type="GO" id="GO:0008757">
    <property type="term" value="F:S-adenosylmethionine-dependent methyltransferase activity"/>
    <property type="evidence" value="ECO:0007669"/>
    <property type="project" value="TreeGrafter"/>
</dbReference>
<sequence>MSEANAGHTDAQQFWADRFWAEDELLTALRADIVARAPQIQIKAEAGAALATLLRAAGARRVLEIGTLFGYSGVWIGRALPSDGRLDTLELSAEHAEAARGWFDRAGLGEQVTVHVGAALDTLRTLSGPYDAVFIDADKTEYPTYLDRCLPLLRPGGLLIADNLFRRGAVADPTVSDPRADAVRVFADRIAADPRLQSTVLPLGDGLSVSVLIDD</sequence>
<gene>
    <name evidence="4" type="ORF">TL08_25035</name>
</gene>
<keyword evidence="3" id="KW-0949">S-adenosyl-L-methionine</keyword>
<dbReference type="InterPro" id="IPR029063">
    <property type="entry name" value="SAM-dependent_MTases_sf"/>
</dbReference>
<dbReference type="Gene3D" id="3.40.50.150">
    <property type="entry name" value="Vaccinia Virus protein VP39"/>
    <property type="match status" value="1"/>
</dbReference>
<dbReference type="InterPro" id="IPR002935">
    <property type="entry name" value="SAM_O-MeTrfase"/>
</dbReference>
<name>A0AAC9HUY2_9PSEU</name>
<dbReference type="PROSITE" id="PS51682">
    <property type="entry name" value="SAM_OMT_I"/>
    <property type="match status" value="1"/>
</dbReference>
<evidence type="ECO:0000313" key="4">
    <source>
        <dbReference type="EMBL" id="AOS65785.1"/>
    </source>
</evidence>
<protein>
    <submittedName>
        <fullName evidence="4">O-methyltransferase</fullName>
    </submittedName>
</protein>
<organism evidence="4 5">
    <name type="scientific">Actinoalloteichus hymeniacidonis</name>
    <dbReference type="NCBI Taxonomy" id="340345"/>
    <lineage>
        <taxon>Bacteria</taxon>
        <taxon>Bacillati</taxon>
        <taxon>Actinomycetota</taxon>
        <taxon>Actinomycetes</taxon>
        <taxon>Pseudonocardiales</taxon>
        <taxon>Pseudonocardiaceae</taxon>
        <taxon>Actinoalloteichus</taxon>
    </lineage>
</organism>
<dbReference type="InterPro" id="IPR050362">
    <property type="entry name" value="Cation-dep_OMT"/>
</dbReference>
<dbReference type="PANTHER" id="PTHR10509:SF14">
    <property type="entry name" value="CAFFEOYL-COA O-METHYLTRANSFERASE 3-RELATED"/>
    <property type="match status" value="1"/>
</dbReference>
<dbReference type="EMBL" id="CP014859">
    <property type="protein sequence ID" value="AOS65785.1"/>
    <property type="molecule type" value="Genomic_DNA"/>
</dbReference>
<evidence type="ECO:0000256" key="3">
    <source>
        <dbReference type="ARBA" id="ARBA00022691"/>
    </source>
</evidence>
<keyword evidence="5" id="KW-1185">Reference proteome</keyword>
<accession>A0AAC9HUY2</accession>
<dbReference type="Pfam" id="PF01596">
    <property type="entry name" value="Methyltransf_3"/>
    <property type="match status" value="1"/>
</dbReference>
<reference evidence="5" key="1">
    <citation type="submission" date="2016-03" db="EMBL/GenBank/DDBJ databases">
        <title>Complete genome sequence of the type strain Actinoalloteichus hymeniacidonis DSM 45092.</title>
        <authorList>
            <person name="Schaffert L."/>
            <person name="Albersmeier A."/>
            <person name="Winkler A."/>
            <person name="Kalinowski J."/>
            <person name="Zotchev S."/>
            <person name="Ruckert C."/>
        </authorList>
    </citation>
    <scope>NUCLEOTIDE SEQUENCE [LARGE SCALE GENOMIC DNA]</scope>
    <source>
        <strain evidence="5">HPA177(T) (DSM 45092(T))</strain>
    </source>
</reference>
<dbReference type="SUPFAM" id="SSF53335">
    <property type="entry name" value="S-adenosyl-L-methionine-dependent methyltransferases"/>
    <property type="match status" value="1"/>
</dbReference>
<evidence type="ECO:0000256" key="1">
    <source>
        <dbReference type="ARBA" id="ARBA00022603"/>
    </source>
</evidence>
<proteinExistence type="predicted"/>
<dbReference type="Proteomes" id="UP000095210">
    <property type="component" value="Chromosome"/>
</dbReference>
<keyword evidence="1" id="KW-0489">Methyltransferase</keyword>
<dbReference type="KEGG" id="ahm:TL08_25035"/>
<evidence type="ECO:0000256" key="2">
    <source>
        <dbReference type="ARBA" id="ARBA00022679"/>
    </source>
</evidence>
<dbReference type="GO" id="GO:0008171">
    <property type="term" value="F:O-methyltransferase activity"/>
    <property type="evidence" value="ECO:0007669"/>
    <property type="project" value="InterPro"/>
</dbReference>
<evidence type="ECO:0000313" key="5">
    <source>
        <dbReference type="Proteomes" id="UP000095210"/>
    </source>
</evidence>